<evidence type="ECO:0000313" key="5">
    <source>
        <dbReference type="EMBL" id="CAF4103294.1"/>
    </source>
</evidence>
<feature type="region of interest" description="Disordered" evidence="1">
    <location>
        <begin position="188"/>
        <end position="229"/>
    </location>
</feature>
<name>A0A813YV92_9BILA</name>
<dbReference type="EMBL" id="CAJNOU010000751">
    <property type="protein sequence ID" value="CAF1079873.1"/>
    <property type="molecule type" value="Genomic_DNA"/>
</dbReference>
<feature type="transmembrane region" description="Helical" evidence="2">
    <location>
        <begin position="49"/>
        <end position="72"/>
    </location>
</feature>
<dbReference type="AlphaFoldDB" id="A0A813YV92"/>
<feature type="transmembrane region" description="Helical" evidence="2">
    <location>
        <begin position="12"/>
        <end position="34"/>
    </location>
</feature>
<comment type="caution">
    <text evidence="3">The sequence shown here is derived from an EMBL/GenBank/DDBJ whole genome shotgun (WGS) entry which is preliminary data.</text>
</comment>
<feature type="transmembrane region" description="Helical" evidence="2">
    <location>
        <begin position="84"/>
        <end position="105"/>
    </location>
</feature>
<proteinExistence type="predicted"/>
<evidence type="ECO:0000256" key="2">
    <source>
        <dbReference type="SAM" id="Phobius"/>
    </source>
</evidence>
<evidence type="ECO:0000256" key="1">
    <source>
        <dbReference type="SAM" id="MobiDB-lite"/>
    </source>
</evidence>
<protein>
    <submittedName>
        <fullName evidence="3">Uncharacterized protein</fullName>
    </submittedName>
</protein>
<evidence type="ECO:0000313" key="3">
    <source>
        <dbReference type="EMBL" id="CAF0889488.1"/>
    </source>
</evidence>
<gene>
    <name evidence="5" type="ORF">FNK824_LOCUS31494</name>
    <name evidence="4" type="ORF">SEV965_LOCUS14795</name>
    <name evidence="3" type="ORF">ZHD862_LOCUS6807</name>
</gene>
<dbReference type="EMBL" id="CAJOBE010010232">
    <property type="protein sequence ID" value="CAF4103294.1"/>
    <property type="molecule type" value="Genomic_DNA"/>
</dbReference>
<keyword evidence="2" id="KW-0472">Membrane</keyword>
<accession>A0A813YV92</accession>
<keyword evidence="2" id="KW-0812">Transmembrane</keyword>
<dbReference type="Proteomes" id="UP000663864">
    <property type="component" value="Unassembled WGS sequence"/>
</dbReference>
<evidence type="ECO:0000313" key="4">
    <source>
        <dbReference type="EMBL" id="CAF1079873.1"/>
    </source>
</evidence>
<dbReference type="Proteomes" id="UP000663874">
    <property type="component" value="Unassembled WGS sequence"/>
</dbReference>
<evidence type="ECO:0000313" key="6">
    <source>
        <dbReference type="Proteomes" id="UP000663864"/>
    </source>
</evidence>
<feature type="transmembrane region" description="Helical" evidence="2">
    <location>
        <begin position="154"/>
        <end position="181"/>
    </location>
</feature>
<organism evidence="3 6">
    <name type="scientific">Rotaria sordida</name>
    <dbReference type="NCBI Taxonomy" id="392033"/>
    <lineage>
        <taxon>Eukaryota</taxon>
        <taxon>Metazoa</taxon>
        <taxon>Spiralia</taxon>
        <taxon>Gnathifera</taxon>
        <taxon>Rotifera</taxon>
        <taxon>Eurotatoria</taxon>
        <taxon>Bdelloidea</taxon>
        <taxon>Philodinida</taxon>
        <taxon>Philodinidae</taxon>
        <taxon>Rotaria</taxon>
    </lineage>
</organism>
<dbReference type="Proteomes" id="UP000663889">
    <property type="component" value="Unassembled WGS sequence"/>
</dbReference>
<dbReference type="EMBL" id="CAJNOT010000198">
    <property type="protein sequence ID" value="CAF0889488.1"/>
    <property type="molecule type" value="Genomic_DNA"/>
</dbReference>
<keyword evidence="2" id="KW-1133">Transmembrane helix</keyword>
<sequence length="229" mass="24758">MPAPNAESFKRAWPRCFVIFLGIVEVIATIVLILTELGNVAANFWTTNVFAGGWCGLIMIVHFFGLFVAGCCAPGPPAAFRATVISVIAIIACGALIGFDAYFLAQPTACILTSSCASNAVVPIALANSFRTSFFTAFNSLSAFSSYTESQTKYLFRAIQISVGCLCFVLCIIYLIIYYVVKSKAARDVVPSGPDPTPRAPQPGYNYNQPQRAPQPPPGHVQLNPNRRY</sequence>
<reference evidence="3" key="1">
    <citation type="submission" date="2021-02" db="EMBL/GenBank/DDBJ databases">
        <authorList>
            <person name="Nowell W R."/>
        </authorList>
    </citation>
    <scope>NUCLEOTIDE SEQUENCE</scope>
</reference>